<keyword evidence="1" id="KW-0812">Transmembrane</keyword>
<gene>
    <name evidence="2" type="ORF">KME60_25140</name>
</gene>
<dbReference type="AlphaFoldDB" id="A0A951QT45"/>
<protein>
    <submittedName>
        <fullName evidence="2">Uncharacterized protein</fullName>
    </submittedName>
</protein>
<dbReference type="Proteomes" id="UP000729701">
    <property type="component" value="Unassembled WGS sequence"/>
</dbReference>
<evidence type="ECO:0000256" key="1">
    <source>
        <dbReference type="SAM" id="Phobius"/>
    </source>
</evidence>
<evidence type="ECO:0000313" key="3">
    <source>
        <dbReference type="Proteomes" id="UP000729701"/>
    </source>
</evidence>
<sequence length="125" mass="13440">MYYFPEQPPYFLIAVGFFMALTSGAALSGTLTVIAKKLKSQEPGNSGARVFIKQLVVPFIGITTGVVLFVVSGLEIFGFPPILAYGIGLPISLLTSLLMWLQLGSMLAFVEREGGMKSLDLDSMS</sequence>
<proteinExistence type="predicted"/>
<feature type="transmembrane region" description="Helical" evidence="1">
    <location>
        <begin position="83"/>
        <end position="110"/>
    </location>
</feature>
<dbReference type="EMBL" id="JAHHGZ010000033">
    <property type="protein sequence ID" value="MBW4670613.1"/>
    <property type="molecule type" value="Genomic_DNA"/>
</dbReference>
<keyword evidence="1" id="KW-0472">Membrane</keyword>
<reference evidence="2" key="1">
    <citation type="submission" date="2021-05" db="EMBL/GenBank/DDBJ databases">
        <authorList>
            <person name="Pietrasiak N."/>
            <person name="Ward R."/>
            <person name="Stajich J.E."/>
            <person name="Kurbessoian T."/>
        </authorList>
    </citation>
    <scope>NUCLEOTIDE SEQUENCE</scope>
    <source>
        <strain evidence="2">GSE-NOS-MK-12-04C</strain>
    </source>
</reference>
<reference evidence="2" key="2">
    <citation type="journal article" date="2022" name="Microbiol. Resour. Announc.">
        <title>Metagenome Sequencing to Explore Phylogenomics of Terrestrial Cyanobacteria.</title>
        <authorList>
            <person name="Ward R.D."/>
            <person name="Stajich J.E."/>
            <person name="Johansen J.R."/>
            <person name="Huntemann M."/>
            <person name="Clum A."/>
            <person name="Foster B."/>
            <person name="Foster B."/>
            <person name="Roux S."/>
            <person name="Palaniappan K."/>
            <person name="Varghese N."/>
            <person name="Mukherjee S."/>
            <person name="Reddy T.B.K."/>
            <person name="Daum C."/>
            <person name="Copeland A."/>
            <person name="Chen I.A."/>
            <person name="Ivanova N.N."/>
            <person name="Kyrpides N.C."/>
            <person name="Shapiro N."/>
            <person name="Eloe-Fadrosh E.A."/>
            <person name="Pietrasiak N."/>
        </authorList>
    </citation>
    <scope>NUCLEOTIDE SEQUENCE</scope>
    <source>
        <strain evidence="2">GSE-NOS-MK-12-04C</strain>
    </source>
</reference>
<feature type="transmembrane region" description="Helical" evidence="1">
    <location>
        <begin position="12"/>
        <end position="34"/>
    </location>
</feature>
<name>A0A951QT45_9CYAN</name>
<feature type="transmembrane region" description="Helical" evidence="1">
    <location>
        <begin position="55"/>
        <end position="77"/>
    </location>
</feature>
<organism evidence="2 3">
    <name type="scientific">Cyanomargarita calcarea GSE-NOS-MK-12-04C</name>
    <dbReference type="NCBI Taxonomy" id="2839659"/>
    <lineage>
        <taxon>Bacteria</taxon>
        <taxon>Bacillati</taxon>
        <taxon>Cyanobacteriota</taxon>
        <taxon>Cyanophyceae</taxon>
        <taxon>Nostocales</taxon>
        <taxon>Cyanomargaritaceae</taxon>
        <taxon>Cyanomargarita</taxon>
    </lineage>
</organism>
<keyword evidence="1" id="KW-1133">Transmembrane helix</keyword>
<accession>A0A951QT45</accession>
<comment type="caution">
    <text evidence="2">The sequence shown here is derived from an EMBL/GenBank/DDBJ whole genome shotgun (WGS) entry which is preliminary data.</text>
</comment>
<evidence type="ECO:0000313" key="2">
    <source>
        <dbReference type="EMBL" id="MBW4670613.1"/>
    </source>
</evidence>